<comment type="caution">
    <text evidence="1">The sequence shown here is derived from an EMBL/GenBank/DDBJ whole genome shotgun (WGS) entry which is preliminary data.</text>
</comment>
<dbReference type="EMBL" id="JANHOG010000068">
    <property type="protein sequence ID" value="KAJ3558741.1"/>
    <property type="molecule type" value="Genomic_DNA"/>
</dbReference>
<keyword evidence="2" id="KW-1185">Reference proteome</keyword>
<proteinExistence type="predicted"/>
<accession>A0ACC1TDP6</accession>
<gene>
    <name evidence="1" type="ORF">NM688_g739</name>
</gene>
<reference evidence="1" key="1">
    <citation type="submission" date="2022-07" db="EMBL/GenBank/DDBJ databases">
        <title>Genome Sequence of Phlebia brevispora.</title>
        <authorList>
            <person name="Buettner E."/>
        </authorList>
    </citation>
    <scope>NUCLEOTIDE SEQUENCE</scope>
    <source>
        <strain evidence="1">MPL23</strain>
    </source>
</reference>
<dbReference type="Proteomes" id="UP001148662">
    <property type="component" value="Unassembled WGS sequence"/>
</dbReference>
<evidence type="ECO:0000313" key="1">
    <source>
        <dbReference type="EMBL" id="KAJ3558741.1"/>
    </source>
</evidence>
<name>A0ACC1TDP6_9APHY</name>
<organism evidence="1 2">
    <name type="scientific">Phlebia brevispora</name>
    <dbReference type="NCBI Taxonomy" id="194682"/>
    <lineage>
        <taxon>Eukaryota</taxon>
        <taxon>Fungi</taxon>
        <taxon>Dikarya</taxon>
        <taxon>Basidiomycota</taxon>
        <taxon>Agaricomycotina</taxon>
        <taxon>Agaricomycetes</taxon>
        <taxon>Polyporales</taxon>
        <taxon>Meruliaceae</taxon>
        <taxon>Phlebia</taxon>
    </lineage>
</organism>
<evidence type="ECO:0000313" key="2">
    <source>
        <dbReference type="Proteomes" id="UP001148662"/>
    </source>
</evidence>
<sequence>MRISIVSDASVLFVMKNPLAPPYNYGTAYNYHSPSPIPMSPMPPGPNANLPTMRRYQSTMSLRTEYGIGRGTPDVSPSPDPQSRWRTLSETSKAAKPTSKCGLKRTDSEKVPYVLGALQEFKWSISFFLHEVTMLVDPSGKPKPTLEDASLVYNTEISYNELKYARVVFSYLAAQLVEEDLATEIRKATKRESGSQGSGVNMRGREEIGWDDIRPSTVQDVMKIVQECQTLTWDLIKSLVTPPTRLRNGVRIARRTWPPDLTATEIISTIDFAHANTARHLPAARAILYFACDIPYSPTEAALAICAKLKQRELRVGWEDQMKIGVAAAVAEVIDSDPEAFDLDSKLAKIAENKRKDLTVDILLE</sequence>
<protein>
    <submittedName>
        <fullName evidence="1">Uncharacterized protein</fullName>
    </submittedName>
</protein>